<dbReference type="PRINTS" id="PR00105">
    <property type="entry name" value="C5METTRFRASE"/>
</dbReference>
<proteinExistence type="inferred from homology"/>
<evidence type="ECO:0000313" key="9">
    <source>
        <dbReference type="Proteomes" id="UP000184275"/>
    </source>
</evidence>
<dbReference type="InterPro" id="IPR001525">
    <property type="entry name" value="C5_MeTfrase"/>
</dbReference>
<dbReference type="InterPro" id="IPR029063">
    <property type="entry name" value="SAM-dependent_MTases_sf"/>
</dbReference>
<dbReference type="EC" id="2.1.1.37" evidence="1"/>
<dbReference type="InterPro" id="IPR031303">
    <property type="entry name" value="C5_meth_CS"/>
</dbReference>
<name>A0A1M6VSF8_9BACT</name>
<dbReference type="AlphaFoldDB" id="A0A1M6VSF8"/>
<dbReference type="GO" id="GO:0003886">
    <property type="term" value="F:DNA (cytosine-5-)-methyltransferase activity"/>
    <property type="evidence" value="ECO:0007669"/>
    <property type="project" value="UniProtKB-EC"/>
</dbReference>
<dbReference type="Gene3D" id="3.40.50.150">
    <property type="entry name" value="Vaccinia Virus protein VP39"/>
    <property type="match status" value="2"/>
</dbReference>
<evidence type="ECO:0000313" key="8">
    <source>
        <dbReference type="EMBL" id="SHK84275.1"/>
    </source>
</evidence>
<evidence type="ECO:0000256" key="1">
    <source>
        <dbReference type="ARBA" id="ARBA00011975"/>
    </source>
</evidence>
<dbReference type="PROSITE" id="PS51679">
    <property type="entry name" value="SAM_MT_C5"/>
    <property type="match status" value="1"/>
</dbReference>
<dbReference type="GO" id="GO:0032259">
    <property type="term" value="P:methylation"/>
    <property type="evidence" value="ECO:0007669"/>
    <property type="project" value="UniProtKB-KW"/>
</dbReference>
<dbReference type="Gene3D" id="3.90.120.10">
    <property type="entry name" value="DNA Methylase, subunit A, domain 2"/>
    <property type="match status" value="1"/>
</dbReference>
<dbReference type="Pfam" id="PF00145">
    <property type="entry name" value="DNA_methylase"/>
    <property type="match status" value="2"/>
</dbReference>
<dbReference type="Proteomes" id="UP000184275">
    <property type="component" value="Unassembled WGS sequence"/>
</dbReference>
<dbReference type="GO" id="GO:0003677">
    <property type="term" value="F:DNA binding"/>
    <property type="evidence" value="ECO:0007669"/>
    <property type="project" value="TreeGrafter"/>
</dbReference>
<keyword evidence="3 7" id="KW-0808">Transferase</keyword>
<keyword evidence="2 7" id="KW-0489">Methyltransferase</keyword>
<evidence type="ECO:0000256" key="7">
    <source>
        <dbReference type="PROSITE-ProRule" id="PRU01016"/>
    </source>
</evidence>
<feature type="active site" evidence="7">
    <location>
        <position position="113"/>
    </location>
</feature>
<comment type="similarity">
    <text evidence="7">Belongs to the class I-like SAM-binding methyltransferase superfamily. C5-methyltransferase family.</text>
</comment>
<dbReference type="InterPro" id="IPR050390">
    <property type="entry name" value="C5-Methyltransferase"/>
</dbReference>
<evidence type="ECO:0000256" key="5">
    <source>
        <dbReference type="ARBA" id="ARBA00022747"/>
    </source>
</evidence>
<evidence type="ECO:0000256" key="6">
    <source>
        <dbReference type="ARBA" id="ARBA00047422"/>
    </source>
</evidence>
<dbReference type="GO" id="GO:0044027">
    <property type="term" value="P:negative regulation of gene expression via chromosomal CpG island methylation"/>
    <property type="evidence" value="ECO:0007669"/>
    <property type="project" value="TreeGrafter"/>
</dbReference>
<dbReference type="PANTHER" id="PTHR10629">
    <property type="entry name" value="CYTOSINE-SPECIFIC METHYLTRANSFERASE"/>
    <property type="match status" value="1"/>
</dbReference>
<keyword evidence="4 7" id="KW-0949">S-adenosyl-L-methionine</keyword>
<dbReference type="PROSITE" id="PS00095">
    <property type="entry name" value="C5_MTASE_2"/>
    <property type="match status" value="1"/>
</dbReference>
<evidence type="ECO:0000256" key="3">
    <source>
        <dbReference type="ARBA" id="ARBA00022679"/>
    </source>
</evidence>
<accession>A0A1M6VSF8</accession>
<protein>
    <recommendedName>
        <fullName evidence="1">DNA (cytosine-5-)-methyltransferase</fullName>
        <ecNumber evidence="1">2.1.1.37</ecNumber>
    </recommendedName>
</protein>
<comment type="catalytic activity">
    <reaction evidence="6">
        <text>a 2'-deoxycytidine in DNA + S-adenosyl-L-methionine = a 5-methyl-2'-deoxycytidine in DNA + S-adenosyl-L-homocysteine + H(+)</text>
        <dbReference type="Rhea" id="RHEA:13681"/>
        <dbReference type="Rhea" id="RHEA-COMP:11369"/>
        <dbReference type="Rhea" id="RHEA-COMP:11370"/>
        <dbReference type="ChEBI" id="CHEBI:15378"/>
        <dbReference type="ChEBI" id="CHEBI:57856"/>
        <dbReference type="ChEBI" id="CHEBI:59789"/>
        <dbReference type="ChEBI" id="CHEBI:85452"/>
        <dbReference type="ChEBI" id="CHEBI:85454"/>
        <dbReference type="EC" id="2.1.1.37"/>
    </reaction>
</comment>
<dbReference type="SUPFAM" id="SSF53335">
    <property type="entry name" value="S-adenosyl-L-methionine-dependent methyltransferases"/>
    <property type="match status" value="2"/>
</dbReference>
<evidence type="ECO:0000256" key="2">
    <source>
        <dbReference type="ARBA" id="ARBA00022603"/>
    </source>
</evidence>
<dbReference type="GO" id="GO:0009307">
    <property type="term" value="P:DNA restriction-modification system"/>
    <property type="evidence" value="ECO:0007669"/>
    <property type="project" value="UniProtKB-KW"/>
</dbReference>
<gene>
    <name evidence="8" type="ORF">SAMN05720469_12017</name>
</gene>
<evidence type="ECO:0000256" key="4">
    <source>
        <dbReference type="ARBA" id="ARBA00022691"/>
    </source>
</evidence>
<keyword evidence="5" id="KW-0680">Restriction system</keyword>
<keyword evidence="9" id="KW-1185">Reference proteome</keyword>
<dbReference type="EMBL" id="FRAW01000020">
    <property type="protein sequence ID" value="SHK84275.1"/>
    <property type="molecule type" value="Genomic_DNA"/>
</dbReference>
<organism evidence="8 9">
    <name type="scientific">Fibrobacter intestinalis</name>
    <dbReference type="NCBI Taxonomy" id="28122"/>
    <lineage>
        <taxon>Bacteria</taxon>
        <taxon>Pseudomonadati</taxon>
        <taxon>Fibrobacterota</taxon>
        <taxon>Fibrobacteria</taxon>
        <taxon>Fibrobacterales</taxon>
        <taxon>Fibrobacteraceae</taxon>
        <taxon>Fibrobacter</taxon>
    </lineage>
</organism>
<sequence>MLCSLGKGRNSMSEKKSFLKGKEPVTFLDLFAGAGGISEGFLQSYTDEKYFDFVLASDINSNCELTHKVRYNEVLGLNTEFLCEDIMSDSFLKNLKKKIGGKQIDVITGGPSCQSFSLSGRRRKYDKRDNLFEHYLKVIREIRPKYFVMENVKGILTKDNGKFKEEIMRQILSIIDSKKINLLYDYLDKMLCRAASPFERKCILAKIHLEVDESPDIENLAGNFFVPIEEMFKRLTRGIDYQISKSSRDIATIRHGIQFLKHINERQKLKASVIQEKTLCDMDNDCFVDSMNSFIAVIEDDFIIDKIIEAMRNLKEFEKQTSEVSSFISMLYLYAMSLDECFAFIRDYACQDKSEKEYDDILNKVRLYRIHKPIVVQAANYGVPQNRERVLFIGCRNDQQLITEIPPTVSKEERVTVYEALWDLDFIGNGETKTDYLPVKKNPKLDKLLLERTVSGCKNEKGEKKLYAEWSKEGRLGHRFVFDRKPFYVKSEGDLENPKSFQEQELFNHQTSLQNEEVQKRLKIIAKHQGYTDACKEELKKKNLETNKRNYTLLNPESQSPTVVTMSDDFVHYSRHRAMTVREMARLQSFDDSFVFQGKRQTGGTKRKSEIPQYTLVGNAVPPLMAKAIGNKILEMIQ</sequence>
<dbReference type="PANTHER" id="PTHR10629:SF52">
    <property type="entry name" value="DNA (CYTOSINE-5)-METHYLTRANSFERASE 1"/>
    <property type="match status" value="1"/>
</dbReference>
<reference evidence="9" key="1">
    <citation type="submission" date="2016-11" db="EMBL/GenBank/DDBJ databases">
        <authorList>
            <person name="Varghese N."/>
            <person name="Submissions S."/>
        </authorList>
    </citation>
    <scope>NUCLEOTIDE SEQUENCE [LARGE SCALE GENOMIC DNA]</scope>
    <source>
        <strain evidence="9">UWOS</strain>
    </source>
</reference>